<feature type="repeat" description="TPR" evidence="2">
    <location>
        <begin position="573"/>
        <end position="606"/>
    </location>
</feature>
<name>A0A0C2A0M4_9BACT</name>
<dbReference type="SUPFAM" id="SSF48695">
    <property type="entry name" value="Multiheme cytochromes"/>
    <property type="match status" value="1"/>
</dbReference>
<evidence type="ECO:0000256" key="2">
    <source>
        <dbReference type="PROSITE-ProRule" id="PRU00339"/>
    </source>
</evidence>
<keyword evidence="1" id="KW-0732">Signal</keyword>
<feature type="domain" description="Cytochrome c-552/4" evidence="4">
    <location>
        <begin position="87"/>
        <end position="169"/>
    </location>
</feature>
<accession>A0A0C2A0M4</accession>
<dbReference type="AlphaFoldDB" id="A0A0C2A0M4"/>
<dbReference type="SUPFAM" id="SSF48452">
    <property type="entry name" value="TPR-like"/>
    <property type="match status" value="1"/>
</dbReference>
<comment type="caution">
    <text evidence="5">The sequence shown here is derived from an EMBL/GenBank/DDBJ whole genome shotgun (WGS) entry which is preliminary data.</text>
</comment>
<feature type="region of interest" description="Disordered" evidence="3">
    <location>
        <begin position="22"/>
        <end position="44"/>
    </location>
</feature>
<keyword evidence="2" id="KW-0802">TPR repeat</keyword>
<evidence type="ECO:0000313" key="6">
    <source>
        <dbReference type="Proteomes" id="UP000031599"/>
    </source>
</evidence>
<dbReference type="EMBL" id="JMCC02000030">
    <property type="protein sequence ID" value="KIG16948.1"/>
    <property type="molecule type" value="Genomic_DNA"/>
</dbReference>
<dbReference type="InterPro" id="IPR051829">
    <property type="entry name" value="Multiheme_Cytochr_ET"/>
</dbReference>
<protein>
    <submittedName>
        <fullName evidence="5">Cytochrome c family protein</fullName>
    </submittedName>
</protein>
<dbReference type="InterPro" id="IPR023155">
    <property type="entry name" value="Cyt_c-552/4"/>
</dbReference>
<sequence length="734" mass="78726">MPLISAAAGLVLAIACHQAPIEEPRDRPDPVQPSPPTAGDPVVLDSDRPIATPFVHAAPTPFAPSLTAIAAGDHPPTGAQVADYDNCASCHEEIAAQWRISAHSFASFNNPIYRVSIDRFREQDQGFTRSRFCAGCHDPALLVDGDMDAEIPADEPRAHVGVGCVSCHGVAASTPDGNGSYTLSSQQIPIPELDDAASIERHRSAMGPARQQCSACHRAFIGVETGHPHHLGGTDEPGPWQDSSYAGNKLRLDTPVQEKDCADCHMPRETVVNATDPAIDEHGQLRSHRFLGGHTYLAAMRGDAQTLARIQAFLRGVASIDIAAIELGGSRHLLGHGADPEALGDAGGRMVVDLVVRNLAVGHRFPGGTRDAQDTWIALQVLDAVGNVIASLDETHGEVHRLRTGVVDEHGKLVDAREVERLRAVAFDHTVGPRDAVVVRYAVALPPGAVGPLRVEAQLLHRSRTLELAEQTCKQSQTKQARAYLRATTRLIGQTLDPCVELPVTEVSRAQLSLSGGTQPQGRPDHERLWELGMALYHQVQERLPEAREALAAAEAALARAGLPTAERDDAEARILAALGAVAVRQGRVDEALALADRVATLKPEHPYPHLLRGRALAQVWRWEQAVPHLERALAASPGSPKLAAELATACGSAGMHRRALEVASAALLLRPRDAALLRTQGLALQALKDPRAQAAMDAYFMHREPDDQPHLAAKCGELDPACARERVPVHVHE</sequence>
<evidence type="ECO:0000256" key="1">
    <source>
        <dbReference type="ARBA" id="ARBA00022729"/>
    </source>
</evidence>
<dbReference type="Gene3D" id="1.10.1130.10">
    <property type="entry name" value="Flavocytochrome C3, Chain A"/>
    <property type="match status" value="1"/>
</dbReference>
<organism evidence="5 6">
    <name type="scientific">Enhygromyxa salina</name>
    <dbReference type="NCBI Taxonomy" id="215803"/>
    <lineage>
        <taxon>Bacteria</taxon>
        <taxon>Pseudomonadati</taxon>
        <taxon>Myxococcota</taxon>
        <taxon>Polyangia</taxon>
        <taxon>Nannocystales</taxon>
        <taxon>Nannocystaceae</taxon>
        <taxon>Enhygromyxa</taxon>
    </lineage>
</organism>
<dbReference type="InterPro" id="IPR036280">
    <property type="entry name" value="Multihaem_cyt_sf"/>
</dbReference>
<dbReference type="Gene3D" id="1.25.40.10">
    <property type="entry name" value="Tetratricopeptide repeat domain"/>
    <property type="match status" value="1"/>
</dbReference>
<dbReference type="Pfam" id="PF13435">
    <property type="entry name" value="Cytochrome_C554"/>
    <property type="match status" value="1"/>
</dbReference>
<gene>
    <name evidence="5" type="ORF">DB30_03932</name>
</gene>
<evidence type="ECO:0000259" key="4">
    <source>
        <dbReference type="Pfam" id="PF13435"/>
    </source>
</evidence>
<dbReference type="PROSITE" id="PS50005">
    <property type="entry name" value="TPR"/>
    <property type="match status" value="1"/>
</dbReference>
<dbReference type="PANTHER" id="PTHR35038">
    <property type="entry name" value="DISSIMILATORY SULFITE REDUCTASE SIRA"/>
    <property type="match status" value="1"/>
</dbReference>
<dbReference type="SMART" id="SM00028">
    <property type="entry name" value="TPR"/>
    <property type="match status" value="3"/>
</dbReference>
<dbReference type="InterPro" id="IPR011990">
    <property type="entry name" value="TPR-like_helical_dom_sf"/>
</dbReference>
<dbReference type="InterPro" id="IPR019734">
    <property type="entry name" value="TPR_rpt"/>
</dbReference>
<proteinExistence type="predicted"/>
<evidence type="ECO:0000313" key="5">
    <source>
        <dbReference type="EMBL" id="KIG16948.1"/>
    </source>
</evidence>
<dbReference type="Proteomes" id="UP000031599">
    <property type="component" value="Unassembled WGS sequence"/>
</dbReference>
<evidence type="ECO:0000256" key="3">
    <source>
        <dbReference type="SAM" id="MobiDB-lite"/>
    </source>
</evidence>
<reference evidence="5 6" key="1">
    <citation type="submission" date="2014-12" db="EMBL/GenBank/DDBJ databases">
        <title>Genome assembly of Enhygromyxa salina DSM 15201.</title>
        <authorList>
            <person name="Sharma G."/>
            <person name="Subramanian S."/>
        </authorList>
    </citation>
    <scope>NUCLEOTIDE SEQUENCE [LARGE SCALE GENOMIC DNA]</scope>
    <source>
        <strain evidence="5 6">DSM 15201</strain>
    </source>
</reference>